<dbReference type="Proteomes" id="UP000221011">
    <property type="component" value="Chromosome"/>
</dbReference>
<comment type="pathway">
    <text evidence="1">Cofactor biosynthesis; thiamine diphosphate biosynthesis.</text>
</comment>
<evidence type="ECO:0000256" key="1">
    <source>
        <dbReference type="ARBA" id="ARBA00004948"/>
    </source>
</evidence>
<dbReference type="Pfam" id="PF03070">
    <property type="entry name" value="TENA_THI-4"/>
    <property type="match status" value="1"/>
</dbReference>
<gene>
    <name evidence="3" type="ORF">KY5_0441c</name>
</gene>
<dbReference type="InterPro" id="IPR004305">
    <property type="entry name" value="Thiaminase-2/PQQC"/>
</dbReference>
<protein>
    <recommendedName>
        <fullName evidence="2">Thiaminase-2/PQQC domain-containing protein</fullName>
    </recommendedName>
</protein>
<name>A0A291Q156_9ACTN</name>
<evidence type="ECO:0000259" key="2">
    <source>
        <dbReference type="Pfam" id="PF03070"/>
    </source>
</evidence>
<dbReference type="SUPFAM" id="SSF48613">
    <property type="entry name" value="Heme oxygenase-like"/>
    <property type="match status" value="1"/>
</dbReference>
<reference evidence="3 4" key="1">
    <citation type="submission" date="2017-08" db="EMBL/GenBank/DDBJ databases">
        <title>Complete Genome Sequence of Streptomyces formicae KY5, the formicamycin producer.</title>
        <authorList>
            <person name="Holmes N.A."/>
            <person name="Devine R."/>
            <person name="Qin Z."/>
            <person name="Seipke R.F."/>
            <person name="Wilkinson B."/>
            <person name="Hutchings M.I."/>
        </authorList>
    </citation>
    <scope>NUCLEOTIDE SEQUENCE [LARGE SCALE GENOMIC DNA]</scope>
    <source>
        <strain evidence="3 4">KY5</strain>
    </source>
</reference>
<evidence type="ECO:0000313" key="4">
    <source>
        <dbReference type="Proteomes" id="UP000221011"/>
    </source>
</evidence>
<evidence type="ECO:0000313" key="3">
    <source>
        <dbReference type="EMBL" id="ATL25459.1"/>
    </source>
</evidence>
<keyword evidence="4" id="KW-1185">Reference proteome</keyword>
<dbReference type="AlphaFoldDB" id="A0A291Q156"/>
<dbReference type="EMBL" id="CP022685">
    <property type="protein sequence ID" value="ATL25459.1"/>
    <property type="molecule type" value="Genomic_DNA"/>
</dbReference>
<dbReference type="KEGG" id="sfk:KY5_0441c"/>
<accession>A0A291Q156</accession>
<feature type="domain" description="Thiaminase-2/PQQC" evidence="2">
    <location>
        <begin position="58"/>
        <end position="189"/>
    </location>
</feature>
<proteinExistence type="predicted"/>
<sequence length="227" mass="24587">MTPTAYELLRTTTERLAPAADANPLVPIVADGTAQLRTLALLALEQRHVIPADQRSFRHLAQRAAESGDAESTAFFDALADGESLAQERLAPLLDACSVSKTEAETYEPQAGCQAYPAYVAWLALNGEPADVALALTANFASWGRYCATIARALRDHHGFTDEACGFFDLFAEPAPDLDRHALAAVQAGLDRGRITAVHLRYGRLVQRYEAMFWQTLADGDAAARGR</sequence>
<dbReference type="Gene3D" id="1.20.910.10">
    <property type="entry name" value="Heme oxygenase-like"/>
    <property type="match status" value="1"/>
</dbReference>
<organism evidence="3 4">
    <name type="scientific">Streptomyces formicae</name>
    <dbReference type="NCBI Taxonomy" id="1616117"/>
    <lineage>
        <taxon>Bacteria</taxon>
        <taxon>Bacillati</taxon>
        <taxon>Actinomycetota</taxon>
        <taxon>Actinomycetes</taxon>
        <taxon>Kitasatosporales</taxon>
        <taxon>Streptomycetaceae</taxon>
        <taxon>Streptomyces</taxon>
    </lineage>
</organism>
<dbReference type="RefSeq" id="WP_098240572.1">
    <property type="nucleotide sequence ID" value="NZ_CP022685.1"/>
</dbReference>
<dbReference type="InterPro" id="IPR016084">
    <property type="entry name" value="Haem_Oase-like_multi-hlx"/>
</dbReference>